<dbReference type="EMBL" id="CP008796">
    <property type="protein sequence ID" value="AIH04024.1"/>
    <property type="molecule type" value="Genomic_DNA"/>
</dbReference>
<evidence type="ECO:0000256" key="1">
    <source>
        <dbReference type="SAM" id="Phobius"/>
    </source>
</evidence>
<keyword evidence="1" id="KW-0812">Transmembrane</keyword>
<keyword evidence="4" id="KW-1185">Reference proteome</keyword>
<name>A0A075WRT9_9BACT</name>
<feature type="domain" description="YutG/PgpA" evidence="2">
    <location>
        <begin position="2"/>
        <end position="138"/>
    </location>
</feature>
<feature type="transmembrane region" description="Helical" evidence="1">
    <location>
        <begin position="36"/>
        <end position="57"/>
    </location>
</feature>
<dbReference type="InterPro" id="IPR026037">
    <property type="entry name" value="PgpA"/>
</dbReference>
<dbReference type="AlphaFoldDB" id="A0A075WRT9"/>
<accession>A0A075WRT9</accession>
<sequence length="148" mass="16208">MFIASGGFVGFLPVCPGTLGALTGLIYFWFIKQADLLTQIFLTLSLSLLGVLSSHLASKIVRQKDPEFVVIDEIAGMWFSLIGKLSLFEFILAFVIFRVLDIRKPFFIGSLESFSGGWGIMLDDLLAGILTNAIVTLLVYVVKISGLI</sequence>
<protein>
    <recommendedName>
        <fullName evidence="2">YutG/PgpA domain-containing protein</fullName>
    </recommendedName>
</protein>
<proteinExistence type="predicted"/>
<dbReference type="CDD" id="cd06971">
    <property type="entry name" value="PgpA"/>
    <property type="match status" value="1"/>
</dbReference>
<evidence type="ECO:0000259" key="2">
    <source>
        <dbReference type="Pfam" id="PF04608"/>
    </source>
</evidence>
<dbReference type="SUPFAM" id="SSF101307">
    <property type="entry name" value="YutG-like"/>
    <property type="match status" value="1"/>
</dbReference>
<feature type="transmembrane region" description="Helical" evidence="1">
    <location>
        <begin position="78"/>
        <end position="100"/>
    </location>
</feature>
<dbReference type="InterPro" id="IPR036681">
    <property type="entry name" value="PgpA-like_sf"/>
</dbReference>
<dbReference type="PIRSF" id="PIRSF006162">
    <property type="entry name" value="PgpA"/>
    <property type="match status" value="1"/>
</dbReference>
<feature type="transmembrane region" description="Helical" evidence="1">
    <location>
        <begin position="7"/>
        <end position="30"/>
    </location>
</feature>
<dbReference type="PANTHER" id="PTHR36305:SF1">
    <property type="entry name" value="PHOSPHATIDYLGLYCEROPHOSPHATASE A"/>
    <property type="match status" value="1"/>
</dbReference>
<evidence type="ECO:0000313" key="4">
    <source>
        <dbReference type="Proteomes" id="UP000028481"/>
    </source>
</evidence>
<dbReference type="Proteomes" id="UP000028481">
    <property type="component" value="Chromosome"/>
</dbReference>
<keyword evidence="1" id="KW-0472">Membrane</keyword>
<dbReference type="HOGENOM" id="CLU_103734_1_2_0"/>
<keyword evidence="1" id="KW-1133">Transmembrane helix</keyword>
<organism evidence="3 4">
    <name type="scientific">Thermodesulfobacterium commune DSM 2178</name>
    <dbReference type="NCBI Taxonomy" id="289377"/>
    <lineage>
        <taxon>Bacteria</taxon>
        <taxon>Pseudomonadati</taxon>
        <taxon>Thermodesulfobacteriota</taxon>
        <taxon>Thermodesulfobacteria</taxon>
        <taxon>Thermodesulfobacteriales</taxon>
        <taxon>Thermodesulfobacteriaceae</taxon>
        <taxon>Thermodesulfobacterium</taxon>
    </lineage>
</organism>
<dbReference type="STRING" id="289377.HL41_04140"/>
<gene>
    <name evidence="3" type="ORF">HL41_04140</name>
</gene>
<dbReference type="PaxDb" id="289377-HL41_04140"/>
<feature type="transmembrane region" description="Helical" evidence="1">
    <location>
        <begin position="120"/>
        <end position="142"/>
    </location>
</feature>
<dbReference type="InterPro" id="IPR007686">
    <property type="entry name" value="YutG/PgpA"/>
</dbReference>
<dbReference type="GO" id="GO:0006629">
    <property type="term" value="P:lipid metabolic process"/>
    <property type="evidence" value="ECO:0007669"/>
    <property type="project" value="InterPro"/>
</dbReference>
<dbReference type="KEGG" id="tcm:HL41_04140"/>
<dbReference type="PANTHER" id="PTHR36305">
    <property type="entry name" value="PHOSPHATIDYLGLYCEROPHOSPHATASE A"/>
    <property type="match status" value="1"/>
</dbReference>
<dbReference type="Pfam" id="PF04608">
    <property type="entry name" value="PgpA"/>
    <property type="match status" value="1"/>
</dbReference>
<dbReference type="GO" id="GO:0008962">
    <property type="term" value="F:phosphatidylglycerophosphatase activity"/>
    <property type="evidence" value="ECO:0007669"/>
    <property type="project" value="InterPro"/>
</dbReference>
<reference evidence="3 4" key="1">
    <citation type="journal article" date="2015" name="Genome Announc.">
        <title>Genome Sequence of a Sulfate-Reducing Thermophilic Bacterium, Thermodesulfobacterium commune DSM 2178T (Phylum Thermodesulfobacteria).</title>
        <authorList>
            <person name="Bhatnagar S."/>
            <person name="Badger J.H."/>
            <person name="Madupu R."/>
            <person name="Khouri H.M."/>
            <person name="O'Connor E.M."/>
            <person name="Robb F.T."/>
            <person name="Ward N.L."/>
            <person name="Eisen J.A."/>
        </authorList>
    </citation>
    <scope>NUCLEOTIDE SEQUENCE [LARGE SCALE GENOMIC DNA]</scope>
    <source>
        <strain evidence="3 4">DSM 2178</strain>
    </source>
</reference>
<dbReference type="eggNOG" id="COG1267">
    <property type="taxonomic scope" value="Bacteria"/>
</dbReference>
<evidence type="ECO:0000313" key="3">
    <source>
        <dbReference type="EMBL" id="AIH04024.1"/>
    </source>
</evidence>